<evidence type="ECO:0000256" key="6">
    <source>
        <dbReference type="ARBA" id="ARBA00038091"/>
    </source>
</evidence>
<evidence type="ECO:0000259" key="7">
    <source>
        <dbReference type="Pfam" id="PF10672"/>
    </source>
</evidence>
<accession>A0A4D7AMQ7</accession>
<evidence type="ECO:0000259" key="8">
    <source>
        <dbReference type="Pfam" id="PF17785"/>
    </source>
</evidence>
<dbReference type="InterPro" id="IPR029063">
    <property type="entry name" value="SAM-dependent_MTases_sf"/>
</dbReference>
<dbReference type="SUPFAM" id="SSF88697">
    <property type="entry name" value="PUA domain-like"/>
    <property type="match status" value="1"/>
</dbReference>
<comment type="subcellular location">
    <subcellularLocation>
        <location evidence="1">Cytoplasm</location>
    </subcellularLocation>
</comment>
<sequence length="409" mass="45417">MKAERNYPRYTVTAKAEAAILRGHPWVYDAEITATEGQAENGGLVDVISKKGRYLGTGFLSEQSKIRVRLVSRNANDQFDAAFWRRKLQWAWEYRKRVMSPEDLDACRIIFGEADAFPGLTVDKFHDLLSVQVLSVGMERIQDILLPALAELLRADGFPIRGILLRNDVALREKEGLPQGKGWYPLPGEAAPDSAVTEITENGVKYLVDVENGQKTGFFLDQKYNRRAVGRIARGRTVLDCFTHTGSFALNAAMGGAKHVTAVDVSESAVEMARANAARNGLTGAVDCVAANVFDLLPALEKEPKRYDFIILDPPAFTKSRRTVANAISGYKEINYRAMKLLPRGGLLATCSCSHFATEEKFAAMLHSAARDAGVQLRQIEARQQACDHPILWGVEETNYLKFYLFQVV</sequence>
<dbReference type="Gene3D" id="3.40.50.150">
    <property type="entry name" value="Vaccinia Virus protein VP39"/>
    <property type="match status" value="1"/>
</dbReference>
<name>A0A4D7AMQ7_9FIRM</name>
<dbReference type="CDD" id="cd21153">
    <property type="entry name" value="PUA_RlmI"/>
    <property type="match status" value="1"/>
</dbReference>
<keyword evidence="3 9" id="KW-0489">Methyltransferase</keyword>
<dbReference type="GO" id="GO:0003723">
    <property type="term" value="F:RNA binding"/>
    <property type="evidence" value="ECO:0007669"/>
    <property type="project" value="InterPro"/>
</dbReference>
<dbReference type="KEGG" id="obj:EIO64_06230"/>
<organism evidence="9 10">
    <name type="scientific">Dysosmobacter welbionis</name>
    <dbReference type="NCBI Taxonomy" id="2093857"/>
    <lineage>
        <taxon>Bacteria</taxon>
        <taxon>Bacillati</taxon>
        <taxon>Bacillota</taxon>
        <taxon>Clostridia</taxon>
        <taxon>Eubacteriales</taxon>
        <taxon>Oscillospiraceae</taxon>
        <taxon>Dysosmobacter</taxon>
    </lineage>
</organism>
<evidence type="ECO:0000256" key="3">
    <source>
        <dbReference type="ARBA" id="ARBA00022603"/>
    </source>
</evidence>
<dbReference type="PROSITE" id="PS50890">
    <property type="entry name" value="PUA"/>
    <property type="match status" value="1"/>
</dbReference>
<dbReference type="InterPro" id="IPR015947">
    <property type="entry name" value="PUA-like_sf"/>
</dbReference>
<evidence type="ECO:0000256" key="5">
    <source>
        <dbReference type="ARBA" id="ARBA00022691"/>
    </source>
</evidence>
<evidence type="ECO:0000256" key="1">
    <source>
        <dbReference type="ARBA" id="ARBA00004496"/>
    </source>
</evidence>
<dbReference type="Gene3D" id="3.30.750.80">
    <property type="entry name" value="RNA methyltransferase domain (HRMD) like"/>
    <property type="match status" value="1"/>
</dbReference>
<dbReference type="CDD" id="cd11572">
    <property type="entry name" value="RlmI_M_like"/>
    <property type="match status" value="1"/>
</dbReference>
<dbReference type="GO" id="GO:0005737">
    <property type="term" value="C:cytoplasm"/>
    <property type="evidence" value="ECO:0007669"/>
    <property type="project" value="UniProtKB-SubCell"/>
</dbReference>
<dbReference type="Pfam" id="PF10672">
    <property type="entry name" value="Methyltrans_SAM"/>
    <property type="match status" value="1"/>
</dbReference>
<dbReference type="EMBL" id="CP034413">
    <property type="protein sequence ID" value="QCI58871.1"/>
    <property type="molecule type" value="Genomic_DNA"/>
</dbReference>
<dbReference type="GO" id="GO:0032259">
    <property type="term" value="P:methylation"/>
    <property type="evidence" value="ECO:0007669"/>
    <property type="project" value="UniProtKB-KW"/>
</dbReference>
<dbReference type="PANTHER" id="PTHR42873:SF1">
    <property type="entry name" value="S-ADENOSYLMETHIONINE-DEPENDENT METHYLTRANSFERASE DOMAIN-CONTAINING PROTEIN"/>
    <property type="match status" value="1"/>
</dbReference>
<dbReference type="GO" id="GO:0008168">
    <property type="term" value="F:methyltransferase activity"/>
    <property type="evidence" value="ECO:0007669"/>
    <property type="project" value="UniProtKB-KW"/>
</dbReference>
<evidence type="ECO:0000313" key="9">
    <source>
        <dbReference type="EMBL" id="QCI58871.1"/>
    </source>
</evidence>
<proteinExistence type="inferred from homology"/>
<dbReference type="CDD" id="cd02440">
    <property type="entry name" value="AdoMet_MTases"/>
    <property type="match status" value="1"/>
</dbReference>
<protein>
    <submittedName>
        <fullName evidence="9">Class I SAM-dependent rRNA methyltransferase</fullName>
    </submittedName>
</protein>
<dbReference type="InterPro" id="IPR041532">
    <property type="entry name" value="RlmI-like_PUA"/>
</dbReference>
<dbReference type="Gene3D" id="2.30.130.10">
    <property type="entry name" value="PUA domain"/>
    <property type="match status" value="1"/>
</dbReference>
<evidence type="ECO:0000313" key="10">
    <source>
        <dbReference type="Proteomes" id="UP000298642"/>
    </source>
</evidence>
<feature type="domain" description="RlmI-like PUA" evidence="8">
    <location>
        <begin position="11"/>
        <end position="73"/>
    </location>
</feature>
<keyword evidence="2" id="KW-0963">Cytoplasm</keyword>
<keyword evidence="10" id="KW-1185">Reference proteome</keyword>
<dbReference type="InterPro" id="IPR036974">
    <property type="entry name" value="PUA_sf"/>
</dbReference>
<keyword evidence="5" id="KW-0949">S-adenosyl-L-methionine</keyword>
<dbReference type="AlphaFoldDB" id="A0A4D7AMQ7"/>
<dbReference type="SUPFAM" id="SSF53335">
    <property type="entry name" value="S-adenosyl-L-methionine-dependent methyltransferases"/>
    <property type="match status" value="1"/>
</dbReference>
<dbReference type="RefSeq" id="WP_021748891.1">
    <property type="nucleotide sequence ID" value="NZ_CP034413.3"/>
</dbReference>
<gene>
    <name evidence="9" type="ORF">EIO64_06230</name>
</gene>
<keyword evidence="4 9" id="KW-0808">Transferase</keyword>
<feature type="domain" description="S-adenosylmethionine-dependent methyltransferase" evidence="7">
    <location>
        <begin position="197"/>
        <end position="384"/>
    </location>
</feature>
<dbReference type="InterPro" id="IPR019614">
    <property type="entry name" value="SAM-dep_methyl-trfase"/>
</dbReference>
<dbReference type="PANTHER" id="PTHR42873">
    <property type="entry name" value="RIBOSOMAL RNA LARGE SUBUNIT METHYLTRANSFERASE"/>
    <property type="match status" value="1"/>
</dbReference>
<dbReference type="Proteomes" id="UP000298642">
    <property type="component" value="Chromosome"/>
</dbReference>
<comment type="similarity">
    <text evidence="6">Belongs to the methyltransferase superfamily. RlmI family.</text>
</comment>
<reference evidence="10" key="1">
    <citation type="submission" date="2018-12" db="EMBL/GenBank/DDBJ databases">
        <title>Dusodibacter welbiota gen. nov., sp. nov., isolated from human faeces and emended description of the Oscillibacter genus.</title>
        <authorList>
            <person name="Le Roy T."/>
            <person name="Van der Smissen P."/>
            <person name="Delzenne N."/>
            <person name="Muccioli G."/>
            <person name="Collet J.F."/>
            <person name="Cani P.D."/>
        </authorList>
    </citation>
    <scope>NUCLEOTIDE SEQUENCE [LARGE SCALE GENOMIC DNA]</scope>
    <source>
        <strain evidence="10">J115</strain>
    </source>
</reference>
<dbReference type="Pfam" id="PF17785">
    <property type="entry name" value="PUA_3"/>
    <property type="match status" value="1"/>
</dbReference>
<evidence type="ECO:0000256" key="2">
    <source>
        <dbReference type="ARBA" id="ARBA00022490"/>
    </source>
</evidence>
<evidence type="ECO:0000256" key="4">
    <source>
        <dbReference type="ARBA" id="ARBA00022679"/>
    </source>
</evidence>